<keyword evidence="2" id="KW-1185">Reference proteome</keyword>
<dbReference type="Pfam" id="PF05521">
    <property type="entry name" value="Phage_HCP"/>
    <property type="match status" value="1"/>
</dbReference>
<name>A0A4R2BFA9_9BACI</name>
<dbReference type="Proteomes" id="UP000295689">
    <property type="component" value="Unassembled WGS sequence"/>
</dbReference>
<comment type="caution">
    <text evidence="1">The sequence shown here is derived from an EMBL/GenBank/DDBJ whole genome shotgun (WGS) entry which is preliminary data.</text>
</comment>
<dbReference type="Gene3D" id="2.40.10.270">
    <property type="entry name" value="Bacteriophage SPP1 head-tail adaptor protein"/>
    <property type="match status" value="1"/>
</dbReference>
<sequence>MIEFPHTITFEKQSKVPDGAGGNVLNWVTVKTVDAFVQPISGNTLYFAQQNQSKITHKVFMEYDETINSNLRIKYGRKVLTFHPPIDQGGLNEILVLMCESGE</sequence>
<dbReference type="InterPro" id="IPR038666">
    <property type="entry name" value="SSP1_head-tail_sf"/>
</dbReference>
<dbReference type="AlphaFoldDB" id="A0A4R2BFA9"/>
<accession>A0A4R2BFA9</accession>
<gene>
    <name evidence="1" type="ORF">EV146_105143</name>
</gene>
<protein>
    <submittedName>
        <fullName evidence="1">SPP1 family predicted phage head-tail adaptor</fullName>
    </submittedName>
</protein>
<dbReference type="InterPro" id="IPR008767">
    <property type="entry name" value="Phage_SPP1_head-tail_adaptor"/>
</dbReference>
<dbReference type="RefSeq" id="WP_132005259.1">
    <property type="nucleotide sequence ID" value="NZ_JABUHM010000003.1"/>
</dbReference>
<dbReference type="EMBL" id="SLVV01000005">
    <property type="protein sequence ID" value="TCN25486.1"/>
    <property type="molecule type" value="Genomic_DNA"/>
</dbReference>
<proteinExistence type="predicted"/>
<reference evidence="1 2" key="1">
    <citation type="journal article" date="2015" name="Stand. Genomic Sci.">
        <title>Genomic Encyclopedia of Bacterial and Archaeal Type Strains, Phase III: the genomes of soil and plant-associated and newly described type strains.</title>
        <authorList>
            <person name="Whitman W.B."/>
            <person name="Woyke T."/>
            <person name="Klenk H.P."/>
            <person name="Zhou Y."/>
            <person name="Lilburn T.G."/>
            <person name="Beck B.J."/>
            <person name="De Vos P."/>
            <person name="Vandamme P."/>
            <person name="Eisen J.A."/>
            <person name="Garrity G."/>
            <person name="Hugenholtz P."/>
            <person name="Kyrpides N.C."/>
        </authorList>
    </citation>
    <scope>NUCLEOTIDE SEQUENCE [LARGE SCALE GENOMIC DNA]</scope>
    <source>
        <strain evidence="1 2">CV53</strain>
    </source>
</reference>
<evidence type="ECO:0000313" key="2">
    <source>
        <dbReference type="Proteomes" id="UP000295689"/>
    </source>
</evidence>
<organism evidence="1 2">
    <name type="scientific">Mesobacillus foraminis</name>
    <dbReference type="NCBI Taxonomy" id="279826"/>
    <lineage>
        <taxon>Bacteria</taxon>
        <taxon>Bacillati</taxon>
        <taxon>Bacillota</taxon>
        <taxon>Bacilli</taxon>
        <taxon>Bacillales</taxon>
        <taxon>Bacillaceae</taxon>
        <taxon>Mesobacillus</taxon>
    </lineage>
</organism>
<evidence type="ECO:0000313" key="1">
    <source>
        <dbReference type="EMBL" id="TCN25486.1"/>
    </source>
</evidence>
<dbReference type="NCBIfam" id="TIGR01563">
    <property type="entry name" value="gp16_SPP1"/>
    <property type="match status" value="1"/>
</dbReference>